<organism evidence="2 3">
    <name type="scientific">Sanguibacter hominis ATCC BAA-789</name>
    <dbReference type="NCBI Taxonomy" id="1312740"/>
    <lineage>
        <taxon>Bacteria</taxon>
        <taxon>Bacillati</taxon>
        <taxon>Actinomycetota</taxon>
        <taxon>Actinomycetes</taxon>
        <taxon>Micrococcales</taxon>
        <taxon>Sanguibacteraceae</taxon>
        <taxon>Sanguibacter</taxon>
    </lineage>
</organism>
<reference evidence="2 3" key="1">
    <citation type="submission" date="2020-04" db="EMBL/GenBank/DDBJ databases">
        <title>MicrobeNet Type strains.</title>
        <authorList>
            <person name="Nicholson A.C."/>
        </authorList>
    </citation>
    <scope>NUCLEOTIDE SEQUENCE [LARGE SCALE GENOMIC DNA]</scope>
    <source>
        <strain evidence="2 3">ATCC BAA-789</strain>
    </source>
</reference>
<gene>
    <name evidence="2" type="ORF">HF995_04225</name>
</gene>
<evidence type="ECO:0000313" key="2">
    <source>
        <dbReference type="EMBL" id="NKX92488.1"/>
    </source>
</evidence>
<evidence type="ECO:0000256" key="1">
    <source>
        <dbReference type="SAM" id="Coils"/>
    </source>
</evidence>
<protein>
    <submittedName>
        <fullName evidence="2">Uncharacterized protein</fullName>
    </submittedName>
</protein>
<sequence>MSEPADGRAEAARLDGAAIHARLEEVARAFEERAALLRARDVARRELSQAEQQVSETRRMLDAERADVVRLEGFSFERLAATFRGTRADDLMRERAEEARAEAAHATAVARAGAARADVENLSARIEELGDLETWRRSVLTARGEWLRASGHPDGVRLETLATEMGAAREVSRELDEALIAARRARDRFDEVLRVLDSAESWATFDLFGGGFVTDMVKHSKIDEAQALMRQADDAVRRLQRELADVDLVVGVDSVGVTEGTKLMDMFFDDIFSAMSVRRSVQDARARCRRAREAVQRVERLLGERSGVAADEVARLSAEREAILEV</sequence>
<accession>A0A9X5FAJ8</accession>
<keyword evidence="3" id="KW-1185">Reference proteome</keyword>
<name>A0A9X5FAJ8_9MICO</name>
<feature type="coiled-coil region" evidence="1">
    <location>
        <begin position="20"/>
        <end position="67"/>
    </location>
</feature>
<proteinExistence type="predicted"/>
<evidence type="ECO:0000313" key="3">
    <source>
        <dbReference type="Proteomes" id="UP000774283"/>
    </source>
</evidence>
<dbReference type="AlphaFoldDB" id="A0A9X5FAJ8"/>
<comment type="caution">
    <text evidence="2">The sequence shown here is derived from an EMBL/GenBank/DDBJ whole genome shotgun (WGS) entry which is preliminary data.</text>
</comment>
<dbReference type="RefSeq" id="WP_168446517.1">
    <property type="nucleotide sequence ID" value="NZ_JAAXOW010000001.1"/>
</dbReference>
<dbReference type="Proteomes" id="UP000774283">
    <property type="component" value="Unassembled WGS sequence"/>
</dbReference>
<feature type="coiled-coil region" evidence="1">
    <location>
        <begin position="222"/>
        <end position="249"/>
    </location>
</feature>
<dbReference type="EMBL" id="JAAXOW010000001">
    <property type="protein sequence ID" value="NKX92488.1"/>
    <property type="molecule type" value="Genomic_DNA"/>
</dbReference>
<keyword evidence="1" id="KW-0175">Coiled coil</keyword>